<dbReference type="InterPro" id="IPR036640">
    <property type="entry name" value="ABC1_TM_sf"/>
</dbReference>
<keyword evidence="6 8" id="KW-0472">Membrane</keyword>
<keyword evidence="2 8" id="KW-0812">Transmembrane</keyword>
<evidence type="ECO:0000259" key="9">
    <source>
        <dbReference type="PROSITE" id="PS50893"/>
    </source>
</evidence>
<dbReference type="EMBL" id="JBHMAG010000018">
    <property type="protein sequence ID" value="MFB9755153.1"/>
    <property type="molecule type" value="Genomic_DNA"/>
</dbReference>
<gene>
    <name evidence="11" type="ORF">ACFFNY_26560</name>
</gene>
<dbReference type="Pfam" id="PF00005">
    <property type="entry name" value="ABC_tran"/>
    <property type="match status" value="1"/>
</dbReference>
<organism evidence="11 12">
    <name type="scientific">Paenibacillus hodogayensis</name>
    <dbReference type="NCBI Taxonomy" id="279208"/>
    <lineage>
        <taxon>Bacteria</taxon>
        <taxon>Bacillati</taxon>
        <taxon>Bacillota</taxon>
        <taxon>Bacilli</taxon>
        <taxon>Bacillales</taxon>
        <taxon>Paenibacillaceae</taxon>
        <taxon>Paenibacillus</taxon>
    </lineage>
</organism>
<feature type="transmembrane region" description="Helical" evidence="8">
    <location>
        <begin position="260"/>
        <end position="285"/>
    </location>
</feature>
<feature type="transmembrane region" description="Helical" evidence="8">
    <location>
        <begin position="237"/>
        <end position="254"/>
    </location>
</feature>
<dbReference type="InterPro" id="IPR039421">
    <property type="entry name" value="Type_1_exporter"/>
</dbReference>
<accession>A0ABV5W4B0</accession>
<dbReference type="InterPro" id="IPR017871">
    <property type="entry name" value="ABC_transporter-like_CS"/>
</dbReference>
<feature type="domain" description="ABC transporter" evidence="9">
    <location>
        <begin position="334"/>
        <end position="567"/>
    </location>
</feature>
<feature type="domain" description="ABC transmembrane type-1" evidence="10">
    <location>
        <begin position="19"/>
        <end position="303"/>
    </location>
</feature>
<dbReference type="InterPro" id="IPR027417">
    <property type="entry name" value="P-loop_NTPase"/>
</dbReference>
<dbReference type="SUPFAM" id="SSF90123">
    <property type="entry name" value="ABC transporter transmembrane region"/>
    <property type="match status" value="1"/>
</dbReference>
<dbReference type="PROSITE" id="PS50929">
    <property type="entry name" value="ABC_TM1F"/>
    <property type="match status" value="1"/>
</dbReference>
<protein>
    <submittedName>
        <fullName evidence="11">ABC transporter ATP-binding protein</fullName>
    </submittedName>
</protein>
<dbReference type="Pfam" id="PF00664">
    <property type="entry name" value="ABC_membrane"/>
    <property type="match status" value="1"/>
</dbReference>
<dbReference type="SMART" id="SM00382">
    <property type="entry name" value="AAA"/>
    <property type="match status" value="1"/>
</dbReference>
<evidence type="ECO:0000256" key="7">
    <source>
        <dbReference type="SAM" id="MobiDB-lite"/>
    </source>
</evidence>
<evidence type="ECO:0000256" key="3">
    <source>
        <dbReference type="ARBA" id="ARBA00022741"/>
    </source>
</evidence>
<evidence type="ECO:0000313" key="11">
    <source>
        <dbReference type="EMBL" id="MFB9755153.1"/>
    </source>
</evidence>
<evidence type="ECO:0000256" key="1">
    <source>
        <dbReference type="ARBA" id="ARBA00004651"/>
    </source>
</evidence>
<keyword evidence="3" id="KW-0547">Nucleotide-binding</keyword>
<dbReference type="Gene3D" id="1.20.1560.10">
    <property type="entry name" value="ABC transporter type 1, transmembrane domain"/>
    <property type="match status" value="1"/>
</dbReference>
<dbReference type="PROSITE" id="PS50893">
    <property type="entry name" value="ABC_TRANSPORTER_2"/>
    <property type="match status" value="1"/>
</dbReference>
<feature type="region of interest" description="Disordered" evidence="7">
    <location>
        <begin position="573"/>
        <end position="592"/>
    </location>
</feature>
<feature type="transmembrane region" description="Helical" evidence="8">
    <location>
        <begin position="20"/>
        <end position="44"/>
    </location>
</feature>
<dbReference type="CDD" id="cd07346">
    <property type="entry name" value="ABC_6TM_exporters"/>
    <property type="match status" value="1"/>
</dbReference>
<evidence type="ECO:0000256" key="6">
    <source>
        <dbReference type="ARBA" id="ARBA00023136"/>
    </source>
</evidence>
<keyword evidence="4 11" id="KW-0067">ATP-binding</keyword>
<evidence type="ECO:0000259" key="10">
    <source>
        <dbReference type="PROSITE" id="PS50929"/>
    </source>
</evidence>
<name>A0ABV5W4B0_9BACL</name>
<evidence type="ECO:0000256" key="2">
    <source>
        <dbReference type="ARBA" id="ARBA00022692"/>
    </source>
</evidence>
<keyword evidence="12" id="KW-1185">Reference proteome</keyword>
<dbReference type="GO" id="GO:0005524">
    <property type="term" value="F:ATP binding"/>
    <property type="evidence" value="ECO:0007669"/>
    <property type="project" value="UniProtKB-KW"/>
</dbReference>
<dbReference type="RefSeq" id="WP_344908931.1">
    <property type="nucleotide sequence ID" value="NZ_BAAAYO010000006.1"/>
</dbReference>
<dbReference type="Proteomes" id="UP001589619">
    <property type="component" value="Unassembled WGS sequence"/>
</dbReference>
<dbReference type="Gene3D" id="3.40.50.300">
    <property type="entry name" value="P-loop containing nucleotide triphosphate hydrolases"/>
    <property type="match status" value="1"/>
</dbReference>
<feature type="transmembrane region" description="Helical" evidence="8">
    <location>
        <begin position="137"/>
        <end position="158"/>
    </location>
</feature>
<feature type="compositionally biased region" description="Polar residues" evidence="7">
    <location>
        <begin position="579"/>
        <end position="592"/>
    </location>
</feature>
<sequence>MNMMSNITAGKPRKLIKPVLYTIVSNLAGILPFALLVAAARLIFEPFVHPGAALNTTGLWWLCGGLIAAMAVVYMCEIPAYRSQFRGAYGTAAEGRAHLAEHLRKLPLGFLNKRDPGDLANMMMGDFTMVEHGISHLFPQMIGALLLPFLAFAGLVFLDWRMAVAMFVAFPAAIAIVLATSGIQRKLGERHMRAKIDAANRLQEYLNGIRVIKAYHLTGTRFVRLEQAFKELMRRSIRIEGLMGPIVLSAVALIRSGLTIIIIVGINLLLGGTLDVITLVVFLLIGTRVFDPLTTALVNYAEFRYHEQAGERIVRLLQEPVMSGEGIPSGGHDVELRNVTFGYAGRPVLHDVSIRMPAGSLTALVGPSGSGKSTVLRLAARFYDAEGGQVLLGGTDVRGLEPEALLRKVSMVFQDVYLFQDTIENNIRFGKADATREEIEAAAKAARCHDFIMRLPQGYDTPVGEGGSTLSGGEKQRISIARAMLKNAPIVLLDEATASLDPENELDIQRAIDELIQGRTVIVIAHRLKTIRSAERIIVLNEGRVEEQGRHDELLALNGLYARLWRLQQETAEWKVSSKKTGQSQEAQPSDA</sequence>
<dbReference type="InterPro" id="IPR003593">
    <property type="entry name" value="AAA+_ATPase"/>
</dbReference>
<dbReference type="PANTHER" id="PTHR24221">
    <property type="entry name" value="ATP-BINDING CASSETTE SUB-FAMILY B"/>
    <property type="match status" value="1"/>
</dbReference>
<evidence type="ECO:0000256" key="4">
    <source>
        <dbReference type="ARBA" id="ARBA00022840"/>
    </source>
</evidence>
<dbReference type="InterPro" id="IPR011527">
    <property type="entry name" value="ABC1_TM_dom"/>
</dbReference>
<keyword evidence="5 8" id="KW-1133">Transmembrane helix</keyword>
<evidence type="ECO:0000256" key="8">
    <source>
        <dbReference type="SAM" id="Phobius"/>
    </source>
</evidence>
<dbReference type="PANTHER" id="PTHR24221:SF397">
    <property type="entry name" value="ABC TRANSPORTER, ATP-BINDING TRANSMEMBRANE PROTEIN"/>
    <property type="match status" value="1"/>
</dbReference>
<proteinExistence type="predicted"/>
<comment type="subcellular location">
    <subcellularLocation>
        <location evidence="1">Cell membrane</location>
        <topology evidence="1">Multi-pass membrane protein</topology>
    </subcellularLocation>
</comment>
<reference evidence="11 12" key="1">
    <citation type="submission" date="2024-09" db="EMBL/GenBank/DDBJ databases">
        <authorList>
            <person name="Sun Q."/>
            <person name="Mori K."/>
        </authorList>
    </citation>
    <scope>NUCLEOTIDE SEQUENCE [LARGE SCALE GENOMIC DNA]</scope>
    <source>
        <strain evidence="11 12">JCM 12520</strain>
    </source>
</reference>
<comment type="caution">
    <text evidence="11">The sequence shown here is derived from an EMBL/GenBank/DDBJ whole genome shotgun (WGS) entry which is preliminary data.</text>
</comment>
<dbReference type="PROSITE" id="PS00211">
    <property type="entry name" value="ABC_TRANSPORTER_1"/>
    <property type="match status" value="1"/>
</dbReference>
<dbReference type="InterPro" id="IPR003439">
    <property type="entry name" value="ABC_transporter-like_ATP-bd"/>
</dbReference>
<feature type="transmembrane region" description="Helical" evidence="8">
    <location>
        <begin position="59"/>
        <end position="76"/>
    </location>
</feature>
<feature type="transmembrane region" description="Helical" evidence="8">
    <location>
        <begin position="164"/>
        <end position="183"/>
    </location>
</feature>
<dbReference type="SUPFAM" id="SSF52540">
    <property type="entry name" value="P-loop containing nucleoside triphosphate hydrolases"/>
    <property type="match status" value="1"/>
</dbReference>
<evidence type="ECO:0000313" key="12">
    <source>
        <dbReference type="Proteomes" id="UP001589619"/>
    </source>
</evidence>
<evidence type="ECO:0000256" key="5">
    <source>
        <dbReference type="ARBA" id="ARBA00022989"/>
    </source>
</evidence>